<keyword evidence="1" id="KW-0472">Membrane</keyword>
<evidence type="ECO:0000313" key="3">
    <source>
        <dbReference type="Proteomes" id="UP000077852"/>
    </source>
</evidence>
<reference evidence="2 3" key="1">
    <citation type="submission" date="2016-03" db="EMBL/GenBank/DDBJ databases">
        <title>Genome sequence of Variovorax paradoxus KB5.</title>
        <authorList>
            <person name="Jeong H."/>
            <person name="Hong C.E."/>
            <person name="Jo S.H."/>
            <person name="Park J.M."/>
        </authorList>
    </citation>
    <scope>NUCLEOTIDE SEQUENCE [LARGE SCALE GENOMIC DNA]</scope>
    <source>
        <strain evidence="2 3">KB5</strain>
    </source>
</reference>
<gene>
    <name evidence="2" type="ORF">A3K87_19385</name>
</gene>
<sequence length="85" mass="9165">MLAAAAVFGYLAYDAARLSTPANDVPYSLTAKGWDEDVAHVLLAEQQKRKQYNATRGIGDLSQSVWLFGVLCVGCLASAGYSFYV</sequence>
<evidence type="ECO:0000256" key="1">
    <source>
        <dbReference type="SAM" id="Phobius"/>
    </source>
</evidence>
<keyword evidence="1" id="KW-1133">Transmembrane helix</keyword>
<organism evidence="2 3">
    <name type="scientific">Variovorax paradoxus</name>
    <dbReference type="NCBI Taxonomy" id="34073"/>
    <lineage>
        <taxon>Bacteria</taxon>
        <taxon>Pseudomonadati</taxon>
        <taxon>Pseudomonadota</taxon>
        <taxon>Betaproteobacteria</taxon>
        <taxon>Burkholderiales</taxon>
        <taxon>Comamonadaceae</taxon>
        <taxon>Variovorax</taxon>
    </lineage>
</organism>
<comment type="caution">
    <text evidence="2">The sequence shown here is derived from an EMBL/GenBank/DDBJ whole genome shotgun (WGS) entry which is preliminary data.</text>
</comment>
<protein>
    <recommendedName>
        <fullName evidence="4">Transmembrane protein</fullName>
    </recommendedName>
</protein>
<name>A0AA91DNP4_VARPD</name>
<proteinExistence type="predicted"/>
<accession>A0AA91DNP4</accession>
<dbReference type="Proteomes" id="UP000077852">
    <property type="component" value="Unassembled WGS sequence"/>
</dbReference>
<evidence type="ECO:0000313" key="2">
    <source>
        <dbReference type="EMBL" id="OAK62051.1"/>
    </source>
</evidence>
<evidence type="ECO:0008006" key="4">
    <source>
        <dbReference type="Google" id="ProtNLM"/>
    </source>
</evidence>
<dbReference type="EMBL" id="LVHG01000053">
    <property type="protein sequence ID" value="OAK62051.1"/>
    <property type="molecule type" value="Genomic_DNA"/>
</dbReference>
<keyword evidence="1" id="KW-0812">Transmembrane</keyword>
<dbReference type="AlphaFoldDB" id="A0AA91DNP4"/>
<feature type="transmembrane region" description="Helical" evidence="1">
    <location>
        <begin position="65"/>
        <end position="84"/>
    </location>
</feature>